<evidence type="ECO:0000313" key="2">
    <source>
        <dbReference type="EMBL" id="CAK0849577.1"/>
    </source>
</evidence>
<gene>
    <name evidence="2" type="ORF">PCOR1329_LOCUS42239</name>
</gene>
<accession>A0ABN9TTP3</accession>
<dbReference type="EMBL" id="CAUYUJ010015072">
    <property type="protein sequence ID" value="CAK0849577.1"/>
    <property type="molecule type" value="Genomic_DNA"/>
</dbReference>
<feature type="region of interest" description="Disordered" evidence="1">
    <location>
        <begin position="22"/>
        <end position="208"/>
    </location>
</feature>
<evidence type="ECO:0000313" key="3">
    <source>
        <dbReference type="Proteomes" id="UP001189429"/>
    </source>
</evidence>
<evidence type="ECO:0000256" key="1">
    <source>
        <dbReference type="SAM" id="MobiDB-lite"/>
    </source>
</evidence>
<feature type="compositionally biased region" description="Low complexity" evidence="1">
    <location>
        <begin position="22"/>
        <end position="47"/>
    </location>
</feature>
<keyword evidence="3" id="KW-1185">Reference proteome</keyword>
<name>A0ABN9TTP3_9DINO</name>
<reference evidence="2" key="1">
    <citation type="submission" date="2023-10" db="EMBL/GenBank/DDBJ databases">
        <authorList>
            <person name="Chen Y."/>
            <person name="Shah S."/>
            <person name="Dougan E. K."/>
            <person name="Thang M."/>
            <person name="Chan C."/>
        </authorList>
    </citation>
    <scope>NUCLEOTIDE SEQUENCE [LARGE SCALE GENOMIC DNA]</scope>
</reference>
<organism evidence="2 3">
    <name type="scientific">Prorocentrum cordatum</name>
    <dbReference type="NCBI Taxonomy" id="2364126"/>
    <lineage>
        <taxon>Eukaryota</taxon>
        <taxon>Sar</taxon>
        <taxon>Alveolata</taxon>
        <taxon>Dinophyceae</taxon>
        <taxon>Prorocentrales</taxon>
        <taxon>Prorocentraceae</taxon>
        <taxon>Prorocentrum</taxon>
    </lineage>
</organism>
<comment type="caution">
    <text evidence="2">The sequence shown here is derived from an EMBL/GenBank/DDBJ whole genome shotgun (WGS) entry which is preliminary data.</text>
</comment>
<protein>
    <submittedName>
        <fullName evidence="2">Uncharacterized protein</fullName>
    </submittedName>
</protein>
<dbReference type="Proteomes" id="UP001189429">
    <property type="component" value="Unassembled WGS sequence"/>
</dbReference>
<feature type="compositionally biased region" description="Low complexity" evidence="1">
    <location>
        <begin position="151"/>
        <end position="162"/>
    </location>
</feature>
<sequence>MIDWRARVSPEEFDRYRGLLLAPASGGRAPQPAGGAPGAPAATPQAASLHKAAPPPKAACRSRQASRQDSRRRARSDGGGCAPGGRARASVSPGLRLVRRARRFYQPLGRRPATSPRRPAERRAGRRRAGGATAGAGSRAPAAVLRDNGRRLPLAAPALLGRAARRGQARPGPSAGRAAGGGRQRAAPRRGAAEDRWSSVGMRTMRAA</sequence>
<proteinExistence type="predicted"/>